<proteinExistence type="predicted"/>
<feature type="transmembrane region" description="Helical" evidence="1">
    <location>
        <begin position="217"/>
        <end position="236"/>
    </location>
</feature>
<protein>
    <submittedName>
        <fullName evidence="2">DUF3153 domain-containing protein</fullName>
    </submittedName>
</protein>
<comment type="caution">
    <text evidence="2">The sequence shown here is derived from an EMBL/GenBank/DDBJ whole genome shotgun (WGS) entry which is preliminary data.</text>
</comment>
<keyword evidence="1" id="KW-0812">Transmembrane</keyword>
<keyword evidence="1" id="KW-1133">Transmembrane helix</keyword>
<reference evidence="2 3" key="1">
    <citation type="submission" date="2020-09" db="EMBL/GenBank/DDBJ databases">
        <title>Paenibacillus sp. strain PR3 16S rRNA gene Genome sequencing and assembly.</title>
        <authorList>
            <person name="Kim J."/>
        </authorList>
    </citation>
    <scope>NUCLEOTIDE SEQUENCE [LARGE SCALE GENOMIC DNA]</scope>
    <source>
        <strain evidence="2 3">PR3</strain>
    </source>
</reference>
<accession>A0ABR8N1I8</accession>
<organism evidence="2 3">
    <name type="scientific">Paenibacillus terricola</name>
    <dbReference type="NCBI Taxonomy" id="2763503"/>
    <lineage>
        <taxon>Bacteria</taxon>
        <taxon>Bacillati</taxon>
        <taxon>Bacillota</taxon>
        <taxon>Bacilli</taxon>
        <taxon>Bacillales</taxon>
        <taxon>Paenibacillaceae</taxon>
        <taxon>Paenibacillus</taxon>
    </lineage>
</organism>
<dbReference type="PROSITE" id="PS51257">
    <property type="entry name" value="PROKAR_LIPOPROTEIN"/>
    <property type="match status" value="1"/>
</dbReference>
<dbReference type="Proteomes" id="UP000609346">
    <property type="component" value="Unassembled WGS sequence"/>
</dbReference>
<evidence type="ECO:0000313" key="3">
    <source>
        <dbReference type="Proteomes" id="UP000609346"/>
    </source>
</evidence>
<name>A0ABR8N1I8_9BACL</name>
<keyword evidence="3" id="KW-1185">Reference proteome</keyword>
<dbReference type="InterPro" id="IPR021499">
    <property type="entry name" value="DUF3153"/>
</dbReference>
<dbReference type="RefSeq" id="WP_224753807.1">
    <property type="nucleotide sequence ID" value="NZ_JACXZA010000005.1"/>
</dbReference>
<keyword evidence="1" id="KW-0472">Membrane</keyword>
<dbReference type="EMBL" id="JACXZA010000005">
    <property type="protein sequence ID" value="MBD3921126.1"/>
    <property type="molecule type" value="Genomic_DNA"/>
</dbReference>
<evidence type="ECO:0000313" key="2">
    <source>
        <dbReference type="EMBL" id="MBD3921126.1"/>
    </source>
</evidence>
<dbReference type="Pfam" id="PF11353">
    <property type="entry name" value="DUF3153"/>
    <property type="match status" value="1"/>
</dbReference>
<gene>
    <name evidence="2" type="ORF">H8B09_20330</name>
</gene>
<sequence length="246" mass="26942">MIHSIRPITYMKMLLMLLALTLLITLTGCAKGEAELHVKANGTAQLNLAITLDSTLMQAISGDWLWDSISSELSQHGFKVNPVESANSGKTLRASREIDLRKGATVQIPGVEVTRTTERNSWWYTTEAVSASVDLTKLIPEQLSSKLDDKLASLSPLVRNLALRQIGLDFKLTMPIRAATNNADIVSNGGKSLTWHLSATKENNVQVEVHVPNIRHIAIAAGAVLVVLAAAVIVLVRKKRRRNRLK</sequence>
<evidence type="ECO:0000256" key="1">
    <source>
        <dbReference type="SAM" id="Phobius"/>
    </source>
</evidence>